<keyword evidence="9 10" id="KW-0472">Membrane</keyword>
<keyword evidence="3" id="KW-1003">Cell membrane</keyword>
<dbReference type="InterPro" id="IPR027417">
    <property type="entry name" value="P-loop_NTPase"/>
</dbReference>
<name>L0GTT8_9GAMM</name>
<dbReference type="GO" id="GO:0005524">
    <property type="term" value="F:ATP binding"/>
    <property type="evidence" value="ECO:0007669"/>
    <property type="project" value="UniProtKB-KW"/>
</dbReference>
<dbReference type="InterPro" id="IPR003593">
    <property type="entry name" value="AAA+_ATPase"/>
</dbReference>
<keyword evidence="7 13" id="KW-0067">ATP-binding</keyword>
<keyword evidence="8 10" id="KW-1133">Transmembrane helix</keyword>
<sequence>MARAAKGPVAAWLDGERRRSAGPLRLAVGLGLAGGLLLIAQAGLLARLADAVVLHGAVLADLWPLLWGLLALFLGRAILTWAAERTAFAAAAAVKHSVRERLFAQLQRIGPARLGRERSGELANSVVDGVEALEPYYARYLPQMSLAALLPLAILAFVLPADWISAVVLVFTAPLIPLFMILIGKGAEELNQSQWRRLAQLSGRLLDSIQGLTTLKLLEASRREAAVIARLSDDYRQSTMAVLRVAFLSSLALEFLASVSIAVVAVLIGFRLLGELDWGPIDLRVGLFVLLLAPEFYQPLRNLGSHYHARMEAIGAGERLVELLAMPVPERPSAARPVPAGPRFEIAFEAVHFAYAPGRAALQGASFAIAPGERVALVGPSGAGKSTVLNLLLGFLVPDEGAIRINGEDLTAIDPEDWRAQLAWVPQQPRLFHGTLRENLLLGRPDADEAALREATRLAHADEFIKRLPAGLDTLVGERGQGLSGGQAQRIALARAFVRDAPFVLLDEATASLDADSEALVQAGIERLAAGRTLLVVAHRLSTVRRADRILVLDQGRVAEEGDHAALMARGGLYAGLVRTQLAPGSER</sequence>
<keyword evidence="2" id="KW-0813">Transport</keyword>
<gene>
    <name evidence="13" type="ORF">Thimo_0358</name>
</gene>
<evidence type="ECO:0000256" key="5">
    <source>
        <dbReference type="ARBA" id="ARBA00022692"/>
    </source>
</evidence>
<accession>L0GTT8</accession>
<evidence type="ECO:0000256" key="9">
    <source>
        <dbReference type="ARBA" id="ARBA00023136"/>
    </source>
</evidence>
<dbReference type="STRING" id="765912.Thimo_0358"/>
<dbReference type="GO" id="GO:0016887">
    <property type="term" value="F:ATP hydrolysis activity"/>
    <property type="evidence" value="ECO:0007669"/>
    <property type="project" value="InterPro"/>
</dbReference>
<dbReference type="GO" id="GO:0005886">
    <property type="term" value="C:plasma membrane"/>
    <property type="evidence" value="ECO:0007669"/>
    <property type="project" value="UniProtKB-SubCell"/>
</dbReference>
<dbReference type="PROSITE" id="PS00211">
    <property type="entry name" value="ABC_TRANSPORTER_1"/>
    <property type="match status" value="1"/>
</dbReference>
<evidence type="ECO:0000256" key="2">
    <source>
        <dbReference type="ARBA" id="ARBA00022448"/>
    </source>
</evidence>
<dbReference type="EMBL" id="CP003051">
    <property type="protein sequence ID" value="AGA89227.1"/>
    <property type="molecule type" value="Genomic_DNA"/>
</dbReference>
<dbReference type="Gene3D" id="1.20.1560.10">
    <property type="entry name" value="ABC transporter type 1, transmembrane domain"/>
    <property type="match status" value="1"/>
</dbReference>
<dbReference type="FunFam" id="3.40.50.300:FF:001001">
    <property type="entry name" value="Multidrug ABC transporter ATP-binding protein"/>
    <property type="match status" value="1"/>
</dbReference>
<dbReference type="PROSITE" id="PS50893">
    <property type="entry name" value="ABC_TRANSPORTER_2"/>
    <property type="match status" value="1"/>
</dbReference>
<evidence type="ECO:0000256" key="8">
    <source>
        <dbReference type="ARBA" id="ARBA00022989"/>
    </source>
</evidence>
<dbReference type="SUPFAM" id="SSF52540">
    <property type="entry name" value="P-loop containing nucleoside triphosphate hydrolases"/>
    <property type="match status" value="1"/>
</dbReference>
<dbReference type="GO" id="GO:0042883">
    <property type="term" value="P:cysteine transport"/>
    <property type="evidence" value="ECO:0007669"/>
    <property type="project" value="InterPro"/>
</dbReference>
<keyword evidence="5 10" id="KW-0812">Transmembrane</keyword>
<feature type="transmembrane region" description="Helical" evidence="10">
    <location>
        <begin position="52"/>
        <end position="75"/>
    </location>
</feature>
<evidence type="ECO:0000256" key="3">
    <source>
        <dbReference type="ARBA" id="ARBA00022475"/>
    </source>
</evidence>
<evidence type="ECO:0000256" key="7">
    <source>
        <dbReference type="ARBA" id="ARBA00022840"/>
    </source>
</evidence>
<dbReference type="HOGENOM" id="CLU_000604_84_9_6"/>
<dbReference type="PATRIC" id="fig|765912.4.peg.355"/>
<keyword evidence="14" id="KW-1185">Reference proteome</keyword>
<evidence type="ECO:0000256" key="6">
    <source>
        <dbReference type="ARBA" id="ARBA00022741"/>
    </source>
</evidence>
<dbReference type="PANTHER" id="PTHR24221">
    <property type="entry name" value="ATP-BINDING CASSETTE SUB-FAMILY B"/>
    <property type="match status" value="1"/>
</dbReference>
<dbReference type="Pfam" id="PF00005">
    <property type="entry name" value="ABC_tran"/>
    <property type="match status" value="1"/>
</dbReference>
<dbReference type="Gene3D" id="3.40.50.300">
    <property type="entry name" value="P-loop containing nucleotide triphosphate hydrolases"/>
    <property type="match status" value="1"/>
</dbReference>
<evidence type="ECO:0000256" key="4">
    <source>
        <dbReference type="ARBA" id="ARBA00022519"/>
    </source>
</evidence>
<dbReference type="InterPro" id="IPR036640">
    <property type="entry name" value="ABC1_TM_sf"/>
</dbReference>
<keyword evidence="6" id="KW-0547">Nucleotide-binding</keyword>
<evidence type="ECO:0000256" key="10">
    <source>
        <dbReference type="SAM" id="Phobius"/>
    </source>
</evidence>
<dbReference type="eggNOG" id="COG4988">
    <property type="taxonomic scope" value="Bacteria"/>
</dbReference>
<dbReference type="RefSeq" id="WP_015279377.1">
    <property type="nucleotide sequence ID" value="NC_019940.1"/>
</dbReference>
<feature type="transmembrane region" description="Helical" evidence="10">
    <location>
        <begin position="140"/>
        <end position="157"/>
    </location>
</feature>
<evidence type="ECO:0000313" key="13">
    <source>
        <dbReference type="EMBL" id="AGA89227.1"/>
    </source>
</evidence>
<proteinExistence type="predicted"/>
<dbReference type="PROSITE" id="PS50929">
    <property type="entry name" value="ABC_TM1F"/>
    <property type="match status" value="1"/>
</dbReference>
<keyword evidence="4" id="KW-0997">Cell inner membrane</keyword>
<reference evidence="13 14" key="1">
    <citation type="submission" date="2011-09" db="EMBL/GenBank/DDBJ databases">
        <title>Complete sequence of chromosome of Thioflavicoccus mobilis 8321.</title>
        <authorList>
            <consortium name="US DOE Joint Genome Institute"/>
            <person name="Lucas S."/>
            <person name="Han J."/>
            <person name="Lapidus A."/>
            <person name="Cheng J.-F."/>
            <person name="Goodwin L."/>
            <person name="Pitluck S."/>
            <person name="Peters L."/>
            <person name="Ovchinnikova G."/>
            <person name="Lu M."/>
            <person name="Detter J.C."/>
            <person name="Han C."/>
            <person name="Tapia R."/>
            <person name="Land M."/>
            <person name="Hauser L."/>
            <person name="Kyrpides N."/>
            <person name="Ivanova N."/>
            <person name="Pagani I."/>
            <person name="Vogl K."/>
            <person name="Liu Z."/>
            <person name="Imhoff J."/>
            <person name="Thiel V."/>
            <person name="Frigaard N.-U."/>
            <person name="Bryant D."/>
            <person name="Woyke T."/>
        </authorList>
    </citation>
    <scope>NUCLEOTIDE SEQUENCE [LARGE SCALE GENOMIC DNA]</scope>
    <source>
        <strain evidence="13 14">8321</strain>
    </source>
</reference>
<dbReference type="Pfam" id="PF00664">
    <property type="entry name" value="ABC_membrane"/>
    <property type="match status" value="1"/>
</dbReference>
<dbReference type="InterPro" id="IPR014216">
    <property type="entry name" value="ABC_transptr_CydD"/>
</dbReference>
<dbReference type="InterPro" id="IPR017871">
    <property type="entry name" value="ABC_transporter-like_CS"/>
</dbReference>
<dbReference type="OrthoDB" id="6336411at2"/>
<dbReference type="Proteomes" id="UP000010816">
    <property type="component" value="Chromosome"/>
</dbReference>
<feature type="domain" description="ABC transmembrane type-1" evidence="12">
    <location>
        <begin position="26"/>
        <end position="312"/>
    </location>
</feature>
<dbReference type="NCBIfam" id="TIGR02857">
    <property type="entry name" value="CydD"/>
    <property type="match status" value="1"/>
</dbReference>
<dbReference type="CDD" id="cd18584">
    <property type="entry name" value="ABC_6TM_AarD_CydD"/>
    <property type="match status" value="1"/>
</dbReference>
<evidence type="ECO:0000259" key="11">
    <source>
        <dbReference type="PROSITE" id="PS50893"/>
    </source>
</evidence>
<feature type="transmembrane region" description="Helical" evidence="10">
    <location>
        <begin position="26"/>
        <end position="46"/>
    </location>
</feature>
<organism evidence="13 14">
    <name type="scientific">Thioflavicoccus mobilis 8321</name>
    <dbReference type="NCBI Taxonomy" id="765912"/>
    <lineage>
        <taxon>Bacteria</taxon>
        <taxon>Pseudomonadati</taxon>
        <taxon>Pseudomonadota</taxon>
        <taxon>Gammaproteobacteria</taxon>
        <taxon>Chromatiales</taxon>
        <taxon>Chromatiaceae</taxon>
        <taxon>Thioflavicoccus</taxon>
    </lineage>
</organism>
<dbReference type="KEGG" id="tmb:Thimo_0358"/>
<evidence type="ECO:0000256" key="1">
    <source>
        <dbReference type="ARBA" id="ARBA00004651"/>
    </source>
</evidence>
<evidence type="ECO:0000259" key="12">
    <source>
        <dbReference type="PROSITE" id="PS50929"/>
    </source>
</evidence>
<feature type="transmembrane region" description="Helical" evidence="10">
    <location>
        <begin position="163"/>
        <end position="183"/>
    </location>
</feature>
<comment type="subcellular location">
    <subcellularLocation>
        <location evidence="1">Cell membrane</location>
        <topology evidence="1">Multi-pass membrane protein</topology>
    </subcellularLocation>
</comment>
<dbReference type="SUPFAM" id="SSF90123">
    <property type="entry name" value="ABC transporter transmembrane region"/>
    <property type="match status" value="1"/>
</dbReference>
<evidence type="ECO:0000313" key="14">
    <source>
        <dbReference type="Proteomes" id="UP000010816"/>
    </source>
</evidence>
<dbReference type="SMART" id="SM00382">
    <property type="entry name" value="AAA"/>
    <property type="match status" value="1"/>
</dbReference>
<dbReference type="InterPro" id="IPR003439">
    <property type="entry name" value="ABC_transporter-like_ATP-bd"/>
</dbReference>
<dbReference type="InterPro" id="IPR011527">
    <property type="entry name" value="ABC1_TM_dom"/>
</dbReference>
<dbReference type="PANTHER" id="PTHR24221:SF590">
    <property type="entry name" value="COMPONENT LINKED WITH THE ASSEMBLY OF CYTOCHROME' TRANSPORT TRANSMEMBRANE ATP-BINDING PROTEIN ABC TRANSPORTER CYDD-RELATED"/>
    <property type="match status" value="1"/>
</dbReference>
<protein>
    <submittedName>
        <fullName evidence="13">Cysteine export CydDC family ABC transporter permease subunit/ATP-binding protein CydD</fullName>
    </submittedName>
</protein>
<feature type="domain" description="ABC transporter" evidence="11">
    <location>
        <begin position="346"/>
        <end position="580"/>
    </location>
</feature>
<dbReference type="AlphaFoldDB" id="L0GTT8"/>
<feature type="transmembrane region" description="Helical" evidence="10">
    <location>
        <begin position="245"/>
        <end position="272"/>
    </location>
</feature>
<dbReference type="GO" id="GO:0140359">
    <property type="term" value="F:ABC-type transporter activity"/>
    <property type="evidence" value="ECO:0007669"/>
    <property type="project" value="InterPro"/>
</dbReference>
<dbReference type="InterPro" id="IPR039421">
    <property type="entry name" value="Type_1_exporter"/>
</dbReference>